<evidence type="ECO:0000313" key="2">
    <source>
        <dbReference type="Proteomes" id="UP000583800"/>
    </source>
</evidence>
<evidence type="ECO:0000313" key="1">
    <source>
        <dbReference type="EMBL" id="MBB6344511.1"/>
    </source>
</evidence>
<organism evidence="1 2">
    <name type="scientific">Nonomuraea muscovyensis</name>
    <dbReference type="NCBI Taxonomy" id="1124761"/>
    <lineage>
        <taxon>Bacteria</taxon>
        <taxon>Bacillati</taxon>
        <taxon>Actinomycetota</taxon>
        <taxon>Actinomycetes</taxon>
        <taxon>Streptosporangiales</taxon>
        <taxon>Streptosporangiaceae</taxon>
        <taxon>Nonomuraea</taxon>
    </lineage>
</organism>
<name>A0A7X0EXC3_9ACTN</name>
<keyword evidence="2" id="KW-1185">Reference proteome</keyword>
<gene>
    <name evidence="1" type="ORF">FHU36_001020</name>
</gene>
<dbReference type="EMBL" id="JACHJB010000001">
    <property type="protein sequence ID" value="MBB6344511.1"/>
    <property type="molecule type" value="Genomic_DNA"/>
</dbReference>
<accession>A0A7X0EXC3</accession>
<dbReference type="RefSeq" id="WP_185082615.1">
    <property type="nucleotide sequence ID" value="NZ_JACHJB010000001.1"/>
</dbReference>
<reference evidence="1 2" key="1">
    <citation type="submission" date="2020-08" db="EMBL/GenBank/DDBJ databases">
        <title>Sequencing the genomes of 1000 actinobacteria strains.</title>
        <authorList>
            <person name="Klenk H.-P."/>
        </authorList>
    </citation>
    <scope>NUCLEOTIDE SEQUENCE [LARGE SCALE GENOMIC DNA]</scope>
    <source>
        <strain evidence="1 2">DSM 45913</strain>
    </source>
</reference>
<proteinExistence type="predicted"/>
<comment type="caution">
    <text evidence="1">The sequence shown here is derived from an EMBL/GenBank/DDBJ whole genome shotgun (WGS) entry which is preliminary data.</text>
</comment>
<protein>
    <submittedName>
        <fullName evidence="1">Uncharacterized protein</fullName>
    </submittedName>
</protein>
<dbReference type="AlphaFoldDB" id="A0A7X0EXC3"/>
<sequence>MPSCPPRRVERLEKLRAEQARQFERLEGEVRGLADDAGRYLPTFAGPARTLIGDYLFVQRGVLLSERTRSEQCAQVRQMAVVLGGPRWRFWIA</sequence>
<dbReference type="Proteomes" id="UP000583800">
    <property type="component" value="Unassembled WGS sequence"/>
</dbReference>